<name>A0AAC9ADS8_9ALTE</name>
<dbReference type="Proteomes" id="UP000061468">
    <property type="component" value="Chromosome"/>
</dbReference>
<sequence length="74" mass="8622">MFMNSELATNDIRRAIDAAIGRYHNNPIKLGATHVDGWGDHFKKLRGVWYRLCPLDGWVKARKFEVLYGDFKKL</sequence>
<dbReference type="EMBL" id="CP013928">
    <property type="protein sequence ID" value="AMJ78355.1"/>
    <property type="molecule type" value="Genomic_DNA"/>
</dbReference>
<accession>A0AAC9ADS8</accession>
<proteinExistence type="predicted"/>
<evidence type="ECO:0000313" key="1">
    <source>
        <dbReference type="EMBL" id="AMJ78355.1"/>
    </source>
</evidence>
<organism evidence="1 2">
    <name type="scientific">Alteromonas mediterranea</name>
    <dbReference type="NCBI Taxonomy" id="314275"/>
    <lineage>
        <taxon>Bacteria</taxon>
        <taxon>Pseudomonadati</taxon>
        <taxon>Pseudomonadota</taxon>
        <taxon>Gammaproteobacteria</taxon>
        <taxon>Alteromonadales</taxon>
        <taxon>Alteromonadaceae</taxon>
        <taxon>Alteromonas/Salinimonas group</taxon>
        <taxon>Alteromonas</taxon>
    </lineage>
</organism>
<gene>
    <name evidence="1" type="ORF">AV942_08650</name>
</gene>
<protein>
    <submittedName>
        <fullName evidence="1">Uncharacterized protein</fullName>
    </submittedName>
</protein>
<reference evidence="1 2" key="1">
    <citation type="submission" date="2015-12" db="EMBL/GenBank/DDBJ databases">
        <title>Intraspecies pangenome expansion in the marine bacterium Alteromonas.</title>
        <authorList>
            <person name="Lopez-Perez M."/>
            <person name="Rodriguez-Valera F."/>
        </authorList>
    </citation>
    <scope>NUCLEOTIDE SEQUENCE [LARGE SCALE GENOMIC DNA]</scope>
    <source>
        <strain evidence="1 2">UM8</strain>
    </source>
</reference>
<dbReference type="AlphaFoldDB" id="A0AAC9ADS8"/>
<evidence type="ECO:0000313" key="2">
    <source>
        <dbReference type="Proteomes" id="UP000061468"/>
    </source>
</evidence>